<feature type="compositionally biased region" description="Basic and acidic residues" evidence="1">
    <location>
        <begin position="81"/>
        <end position="90"/>
    </location>
</feature>
<name>A0ABW3GIH9_9PROT</name>
<comment type="caution">
    <text evidence="3">The sequence shown here is derived from an EMBL/GenBank/DDBJ whole genome shotgun (WGS) entry which is preliminary data.</text>
</comment>
<keyword evidence="4" id="KW-1185">Reference proteome</keyword>
<dbReference type="Proteomes" id="UP001597106">
    <property type="component" value="Unassembled WGS sequence"/>
</dbReference>
<reference evidence="4" key="1">
    <citation type="journal article" date="2019" name="Int. J. Syst. Evol. Microbiol.">
        <title>The Global Catalogue of Microorganisms (GCM) 10K type strain sequencing project: providing services to taxonomists for standard genome sequencing and annotation.</title>
        <authorList>
            <consortium name="The Broad Institute Genomics Platform"/>
            <consortium name="The Broad Institute Genome Sequencing Center for Infectious Disease"/>
            <person name="Wu L."/>
            <person name="Ma J."/>
        </authorList>
    </citation>
    <scope>NUCLEOTIDE SEQUENCE [LARGE SCALE GENOMIC DNA]</scope>
    <source>
        <strain evidence="4">CCUG 59685</strain>
    </source>
</reference>
<evidence type="ECO:0000256" key="2">
    <source>
        <dbReference type="SAM" id="SignalP"/>
    </source>
</evidence>
<evidence type="ECO:0000256" key="1">
    <source>
        <dbReference type="SAM" id="MobiDB-lite"/>
    </source>
</evidence>
<evidence type="ECO:0008006" key="5">
    <source>
        <dbReference type="Google" id="ProtNLM"/>
    </source>
</evidence>
<keyword evidence="2" id="KW-0732">Signal</keyword>
<organism evidence="3 4">
    <name type="scientific">Methylophilus glucosoxydans</name>
    <dbReference type="NCBI Taxonomy" id="752553"/>
    <lineage>
        <taxon>Bacteria</taxon>
        <taxon>Pseudomonadati</taxon>
        <taxon>Pseudomonadota</taxon>
        <taxon>Betaproteobacteria</taxon>
        <taxon>Nitrosomonadales</taxon>
        <taxon>Methylophilaceae</taxon>
        <taxon>Methylophilus</taxon>
    </lineage>
</organism>
<evidence type="ECO:0000313" key="4">
    <source>
        <dbReference type="Proteomes" id="UP001597106"/>
    </source>
</evidence>
<protein>
    <recommendedName>
        <fullName evidence="5">Secreted protein</fullName>
    </recommendedName>
</protein>
<gene>
    <name evidence="3" type="ORF">ACFQ1T_06705</name>
</gene>
<feature type="signal peptide" evidence="2">
    <location>
        <begin position="1"/>
        <end position="22"/>
    </location>
</feature>
<accession>A0ABW3GIH9</accession>
<dbReference type="RefSeq" id="WP_313986739.1">
    <property type="nucleotide sequence ID" value="NZ_JBHTJW010000002.1"/>
</dbReference>
<evidence type="ECO:0000313" key="3">
    <source>
        <dbReference type="EMBL" id="MFD0929468.1"/>
    </source>
</evidence>
<feature type="region of interest" description="Disordered" evidence="1">
    <location>
        <begin position="21"/>
        <end position="100"/>
    </location>
</feature>
<feature type="compositionally biased region" description="Polar residues" evidence="1">
    <location>
        <begin position="36"/>
        <end position="79"/>
    </location>
</feature>
<sequence length="100" mass="10736">MNNPLSFLIAALLVASSVPSLAADHVSPDAVPPAQKQKNQVPDTTKNGNYLEPQQDNNNLPPNTKDTASQPQNAQSSKPGNMEKSKRFQQDPKQGGTDVK</sequence>
<feature type="chain" id="PRO_5045889957" description="Secreted protein" evidence="2">
    <location>
        <begin position="23"/>
        <end position="100"/>
    </location>
</feature>
<proteinExistence type="predicted"/>
<dbReference type="EMBL" id="JBHTJW010000002">
    <property type="protein sequence ID" value="MFD0929468.1"/>
    <property type="molecule type" value="Genomic_DNA"/>
</dbReference>